<sequence>MKKESEELLSQILLPEKDVSVELNTESTYNIDNAKKSKENFKNSPEEQAKSNNDHVASDSDATSSYISNIYYVGF</sequence>
<organism evidence="2 3">
    <name type="scientific">Parnassius apollo</name>
    <name type="common">Apollo butterfly</name>
    <name type="synonym">Papilio apollo</name>
    <dbReference type="NCBI Taxonomy" id="110799"/>
    <lineage>
        <taxon>Eukaryota</taxon>
        <taxon>Metazoa</taxon>
        <taxon>Ecdysozoa</taxon>
        <taxon>Arthropoda</taxon>
        <taxon>Hexapoda</taxon>
        <taxon>Insecta</taxon>
        <taxon>Pterygota</taxon>
        <taxon>Neoptera</taxon>
        <taxon>Endopterygota</taxon>
        <taxon>Lepidoptera</taxon>
        <taxon>Glossata</taxon>
        <taxon>Ditrysia</taxon>
        <taxon>Papilionoidea</taxon>
        <taxon>Papilionidae</taxon>
        <taxon>Parnassiinae</taxon>
        <taxon>Parnassini</taxon>
        <taxon>Parnassius</taxon>
        <taxon>Parnassius</taxon>
    </lineage>
</organism>
<dbReference type="AlphaFoldDB" id="A0A8S3W5T2"/>
<reference evidence="2" key="1">
    <citation type="submission" date="2021-04" db="EMBL/GenBank/DDBJ databases">
        <authorList>
            <person name="Tunstrom K."/>
        </authorList>
    </citation>
    <scope>NUCLEOTIDE SEQUENCE</scope>
</reference>
<gene>
    <name evidence="2" type="ORF">PAPOLLO_LOCUS2314</name>
</gene>
<feature type="region of interest" description="Disordered" evidence="1">
    <location>
        <begin position="34"/>
        <end position="61"/>
    </location>
</feature>
<evidence type="ECO:0000256" key="1">
    <source>
        <dbReference type="SAM" id="MobiDB-lite"/>
    </source>
</evidence>
<evidence type="ECO:0000313" key="3">
    <source>
        <dbReference type="Proteomes" id="UP000691718"/>
    </source>
</evidence>
<accession>A0A8S3W5T2</accession>
<name>A0A8S3W5T2_PARAO</name>
<dbReference type="Proteomes" id="UP000691718">
    <property type="component" value="Unassembled WGS sequence"/>
</dbReference>
<evidence type="ECO:0000313" key="2">
    <source>
        <dbReference type="EMBL" id="CAG4941763.1"/>
    </source>
</evidence>
<keyword evidence="3" id="KW-1185">Reference proteome</keyword>
<feature type="compositionally biased region" description="Basic and acidic residues" evidence="1">
    <location>
        <begin position="34"/>
        <end position="58"/>
    </location>
</feature>
<protein>
    <submittedName>
        <fullName evidence="2">(apollo) hypothetical protein</fullName>
    </submittedName>
</protein>
<proteinExistence type="predicted"/>
<comment type="caution">
    <text evidence="2">The sequence shown here is derived from an EMBL/GenBank/DDBJ whole genome shotgun (WGS) entry which is preliminary data.</text>
</comment>
<dbReference type="EMBL" id="CAJQZP010000160">
    <property type="protein sequence ID" value="CAG4941763.1"/>
    <property type="molecule type" value="Genomic_DNA"/>
</dbReference>